<keyword evidence="1" id="KW-0472">Membrane</keyword>
<keyword evidence="1" id="KW-0812">Transmembrane</keyword>
<feature type="transmembrane region" description="Helical" evidence="1">
    <location>
        <begin position="32"/>
        <end position="50"/>
    </location>
</feature>
<keyword evidence="4" id="KW-1185">Reference proteome</keyword>
<protein>
    <recommendedName>
        <fullName evidence="2">Zinc-ribbon domain-containing protein</fullName>
    </recommendedName>
</protein>
<proteinExistence type="predicted"/>
<accession>A0A5J6MPS7</accession>
<sequence>MGRPCPHCGQRISRTVDECPYCGARVQSQRPWYVWLLGGLMVLILFLWLGDLSSLAHFAETLFNFARGVGNQAP</sequence>
<dbReference type="EMBL" id="CP042906">
    <property type="protein sequence ID" value="QEX19339.1"/>
    <property type="molecule type" value="Genomic_DNA"/>
</dbReference>
<evidence type="ECO:0000313" key="4">
    <source>
        <dbReference type="Proteomes" id="UP000326202"/>
    </source>
</evidence>
<evidence type="ECO:0000256" key="1">
    <source>
        <dbReference type="SAM" id="Phobius"/>
    </source>
</evidence>
<organism evidence="3 4">
    <name type="scientific">Hypericibacter terrae</name>
    <dbReference type="NCBI Taxonomy" id="2602015"/>
    <lineage>
        <taxon>Bacteria</taxon>
        <taxon>Pseudomonadati</taxon>
        <taxon>Pseudomonadota</taxon>
        <taxon>Alphaproteobacteria</taxon>
        <taxon>Rhodospirillales</taxon>
        <taxon>Dongiaceae</taxon>
        <taxon>Hypericibacter</taxon>
    </lineage>
</organism>
<reference evidence="3 4" key="1">
    <citation type="submission" date="2019-08" db="EMBL/GenBank/DDBJ databases">
        <title>Hyperibacter terrae gen. nov., sp. nov. and Hyperibacter viscosus sp. nov., two new members in the family Rhodospirillaceae isolated from the rhizosphere of Hypericum perforatum.</title>
        <authorList>
            <person name="Noviana Z."/>
        </authorList>
    </citation>
    <scope>NUCLEOTIDE SEQUENCE [LARGE SCALE GENOMIC DNA]</scope>
    <source>
        <strain evidence="3 4">R5913</strain>
    </source>
</reference>
<evidence type="ECO:0000313" key="3">
    <source>
        <dbReference type="EMBL" id="QEX19339.1"/>
    </source>
</evidence>
<dbReference type="InterPro" id="IPR026870">
    <property type="entry name" value="Zinc_ribbon_dom"/>
</dbReference>
<dbReference type="KEGG" id="htq:FRZ44_46520"/>
<keyword evidence="1" id="KW-1133">Transmembrane helix</keyword>
<dbReference type="OrthoDB" id="8480129at2"/>
<dbReference type="Pfam" id="PF13240">
    <property type="entry name" value="Zn_Ribbon_1"/>
    <property type="match status" value="1"/>
</dbReference>
<evidence type="ECO:0000259" key="2">
    <source>
        <dbReference type="Pfam" id="PF13240"/>
    </source>
</evidence>
<dbReference type="RefSeq" id="WP_151179410.1">
    <property type="nucleotide sequence ID" value="NZ_CP042906.1"/>
</dbReference>
<gene>
    <name evidence="3" type="ORF">FRZ44_46520</name>
</gene>
<dbReference type="AlphaFoldDB" id="A0A5J6MPS7"/>
<name>A0A5J6MPS7_9PROT</name>
<dbReference type="Proteomes" id="UP000326202">
    <property type="component" value="Chromosome"/>
</dbReference>
<feature type="domain" description="Zinc-ribbon" evidence="2">
    <location>
        <begin position="5"/>
        <end position="25"/>
    </location>
</feature>